<feature type="compositionally biased region" description="Basic and acidic residues" evidence="1">
    <location>
        <begin position="153"/>
        <end position="165"/>
    </location>
</feature>
<evidence type="ECO:0000313" key="3">
    <source>
        <dbReference type="Proteomes" id="UP000799429"/>
    </source>
</evidence>
<evidence type="ECO:0000256" key="1">
    <source>
        <dbReference type="SAM" id="MobiDB-lite"/>
    </source>
</evidence>
<name>A0A9P4VTX4_9PEZI</name>
<comment type="caution">
    <text evidence="2">The sequence shown here is derived from an EMBL/GenBank/DDBJ whole genome shotgun (WGS) entry which is preliminary data.</text>
</comment>
<feature type="region of interest" description="Disordered" evidence="1">
    <location>
        <begin position="205"/>
        <end position="383"/>
    </location>
</feature>
<feature type="compositionally biased region" description="Basic and acidic residues" evidence="1">
    <location>
        <begin position="105"/>
        <end position="134"/>
    </location>
</feature>
<accession>A0A9P4VTX4</accession>
<feature type="compositionally biased region" description="Basic and acidic residues" evidence="1">
    <location>
        <begin position="311"/>
        <end position="326"/>
    </location>
</feature>
<feature type="compositionally biased region" description="Polar residues" evidence="1">
    <location>
        <begin position="29"/>
        <end position="48"/>
    </location>
</feature>
<dbReference type="Proteomes" id="UP000799429">
    <property type="component" value="Unassembled WGS sequence"/>
</dbReference>
<feature type="compositionally biased region" description="Polar residues" evidence="1">
    <location>
        <begin position="69"/>
        <end position="89"/>
    </location>
</feature>
<keyword evidence="3" id="KW-1185">Reference proteome</keyword>
<proteinExistence type="predicted"/>
<sequence>MSSHGSHGRRDNEEGKGPGISPSRRQARSESSQNPNSDRNVAKTQNHETMVPKSGSVGGSYIDDGQDFKSPNNASSKSYSKTATGQPAKNSAVPIDAITTYGSAIDDRGAFPDVQARAERRELGNKPRISKAEGNKSTPAEVPSKTTAPVKIPKKESAPAEHPSKDVSPLIVLKRKTTPEDTPKHQITTRDAALQTIRRTLNEYQSIIPIKNPRAQSNPPGEPEVKKEKKVLPPTSHSTYVVKDKQRGKAYVVSPPNIRKPGTSKEKSDSARGERKVNIKDRVLPPVKEETDSAVRKFNGQSESGKKPKKEQKSADRSQEPKKDQSSKPSASGKMEHKSTSAQPAHGSRQQKSSNPPQTQNKPSSTQAQRESRPKKEGQFMMSGALVKNKAATPNPTLPPTTPKQLKKCYKGYDIIDATEGTATGEISLSRKRLQIFGNQNPQNAP</sequence>
<feature type="region of interest" description="Disordered" evidence="1">
    <location>
        <begin position="1"/>
        <end position="191"/>
    </location>
</feature>
<evidence type="ECO:0000313" key="2">
    <source>
        <dbReference type="EMBL" id="KAF2841377.1"/>
    </source>
</evidence>
<feature type="compositionally biased region" description="Basic and acidic residues" evidence="1">
    <location>
        <begin position="263"/>
        <end position="295"/>
    </location>
</feature>
<reference evidence="2" key="1">
    <citation type="journal article" date="2020" name="Stud. Mycol.">
        <title>101 Dothideomycetes genomes: a test case for predicting lifestyles and emergence of pathogens.</title>
        <authorList>
            <person name="Haridas S."/>
            <person name="Albert R."/>
            <person name="Binder M."/>
            <person name="Bloem J."/>
            <person name="Labutti K."/>
            <person name="Salamov A."/>
            <person name="Andreopoulos B."/>
            <person name="Baker S."/>
            <person name="Barry K."/>
            <person name="Bills G."/>
            <person name="Bluhm B."/>
            <person name="Cannon C."/>
            <person name="Castanera R."/>
            <person name="Culley D."/>
            <person name="Daum C."/>
            <person name="Ezra D."/>
            <person name="Gonzalez J."/>
            <person name="Henrissat B."/>
            <person name="Kuo A."/>
            <person name="Liang C."/>
            <person name="Lipzen A."/>
            <person name="Lutzoni F."/>
            <person name="Magnuson J."/>
            <person name="Mondo S."/>
            <person name="Nolan M."/>
            <person name="Ohm R."/>
            <person name="Pangilinan J."/>
            <person name="Park H.-J."/>
            <person name="Ramirez L."/>
            <person name="Alfaro M."/>
            <person name="Sun H."/>
            <person name="Tritt A."/>
            <person name="Yoshinaga Y."/>
            <person name="Zwiers L.-H."/>
            <person name="Turgeon B."/>
            <person name="Goodwin S."/>
            <person name="Spatafora J."/>
            <person name="Crous P."/>
            <person name="Grigoriev I."/>
        </authorList>
    </citation>
    <scope>NUCLEOTIDE SEQUENCE</scope>
    <source>
        <strain evidence="2">CBS 101060</strain>
    </source>
</reference>
<protein>
    <submittedName>
        <fullName evidence="2">Uncharacterized protein</fullName>
    </submittedName>
</protein>
<organism evidence="2 3">
    <name type="scientific">Patellaria atrata CBS 101060</name>
    <dbReference type="NCBI Taxonomy" id="1346257"/>
    <lineage>
        <taxon>Eukaryota</taxon>
        <taxon>Fungi</taxon>
        <taxon>Dikarya</taxon>
        <taxon>Ascomycota</taxon>
        <taxon>Pezizomycotina</taxon>
        <taxon>Dothideomycetes</taxon>
        <taxon>Dothideomycetes incertae sedis</taxon>
        <taxon>Patellariales</taxon>
        <taxon>Patellariaceae</taxon>
        <taxon>Patellaria</taxon>
    </lineage>
</organism>
<gene>
    <name evidence="2" type="ORF">M501DRAFT_989899</name>
</gene>
<dbReference type="EMBL" id="MU006091">
    <property type="protein sequence ID" value="KAF2841377.1"/>
    <property type="molecule type" value="Genomic_DNA"/>
</dbReference>
<dbReference type="AlphaFoldDB" id="A0A9P4VTX4"/>
<feature type="compositionally biased region" description="Polar residues" evidence="1">
    <location>
        <begin position="340"/>
        <end position="369"/>
    </location>
</feature>